<dbReference type="Proteomes" id="UP001064632">
    <property type="component" value="Chromosome"/>
</dbReference>
<dbReference type="SMART" id="SM01321">
    <property type="entry name" value="Y1_Tnp"/>
    <property type="match status" value="1"/>
</dbReference>
<evidence type="ECO:0000259" key="1">
    <source>
        <dbReference type="SMART" id="SM01321"/>
    </source>
</evidence>
<evidence type="ECO:0000313" key="3">
    <source>
        <dbReference type="Proteomes" id="UP001064632"/>
    </source>
</evidence>
<name>A0ABY6BBS0_9GAMM</name>
<evidence type="ECO:0000313" key="2">
    <source>
        <dbReference type="EMBL" id="UXI66997.1"/>
    </source>
</evidence>
<dbReference type="SUPFAM" id="SSF143422">
    <property type="entry name" value="Transposase IS200-like"/>
    <property type="match status" value="1"/>
</dbReference>
<dbReference type="PANTHER" id="PTHR34322:SF2">
    <property type="entry name" value="TRANSPOSASE IS200-LIKE DOMAIN-CONTAINING PROTEIN"/>
    <property type="match status" value="1"/>
</dbReference>
<organism evidence="2 3">
    <name type="scientific">Tahibacter amnicola</name>
    <dbReference type="NCBI Taxonomy" id="2976241"/>
    <lineage>
        <taxon>Bacteria</taxon>
        <taxon>Pseudomonadati</taxon>
        <taxon>Pseudomonadota</taxon>
        <taxon>Gammaproteobacteria</taxon>
        <taxon>Lysobacterales</taxon>
        <taxon>Rhodanobacteraceae</taxon>
        <taxon>Tahibacter</taxon>
    </lineage>
</organism>
<dbReference type="RefSeq" id="WP_261693973.1">
    <property type="nucleotide sequence ID" value="NZ_CP104694.1"/>
</dbReference>
<reference evidence="2" key="1">
    <citation type="submission" date="2022-09" db="EMBL/GenBank/DDBJ databases">
        <title>Tahibacter sp. nov., isolated from a fresh water.</title>
        <authorList>
            <person name="Baek J.H."/>
            <person name="Lee J.K."/>
            <person name="Kim J.M."/>
            <person name="Jeon C.O."/>
        </authorList>
    </citation>
    <scope>NUCLEOTIDE SEQUENCE</scope>
    <source>
        <strain evidence="2">W38</strain>
    </source>
</reference>
<dbReference type="InterPro" id="IPR036515">
    <property type="entry name" value="Transposase_17_sf"/>
</dbReference>
<dbReference type="InterPro" id="IPR002686">
    <property type="entry name" value="Transposase_17"/>
</dbReference>
<accession>A0ABY6BBS0</accession>
<gene>
    <name evidence="2" type="ORF">N4264_19915</name>
</gene>
<sequence length="314" mass="35706">MAGDYHCISRCVRQAFLCGKDRFSERSFDHRKQWIEDRLYELAQIFAIGVHAYAVMSNHVHVVAHVAPAVAISWSPEEVARRWLALCPVRRDNRVDEVACALRAAQIASNADLVARYRERLCSLPWFMRCLNEPIARRANREDACRGRFWEGRYYCQALLDDAAVLACMAYVDLNPIRAGIAENLASSRHTSIRRRLQQIDSADVLRPVAGVADRTFSLSAQEYVRLVEWTRHSRSPDRSGAGTGGPPKVLRVIQVTPDAWCAEVFTIQSRYWRAVGSLRALEEKARELGQRWLKGGGHRPRRLCESARICSSE</sequence>
<dbReference type="EMBL" id="CP104694">
    <property type="protein sequence ID" value="UXI66997.1"/>
    <property type="molecule type" value="Genomic_DNA"/>
</dbReference>
<proteinExistence type="predicted"/>
<keyword evidence="3" id="KW-1185">Reference proteome</keyword>
<protein>
    <recommendedName>
        <fullName evidence="1">Transposase IS200-like domain-containing protein</fullName>
    </recommendedName>
</protein>
<dbReference type="Gene3D" id="3.30.70.1290">
    <property type="entry name" value="Transposase IS200-like"/>
    <property type="match status" value="1"/>
</dbReference>
<feature type="domain" description="Transposase IS200-like" evidence="1">
    <location>
        <begin position="2"/>
        <end position="175"/>
    </location>
</feature>
<dbReference type="PANTHER" id="PTHR34322">
    <property type="entry name" value="TRANSPOSASE, Y1_TNP DOMAIN-CONTAINING"/>
    <property type="match status" value="1"/>
</dbReference>